<evidence type="ECO:0000256" key="2">
    <source>
        <dbReference type="SAM" id="Phobius"/>
    </source>
</evidence>
<sequence>MFNFKPKWKFDFKVNILRHVETLEQGKQISIPVRLDLLRGKPQQVDLDINTNWESVGLTAQIIPSKLDPSQPWTATMTIRASVNTPPNSYLFTVRGGTKGTFGTSEDAVTVIVEPKNKQRSDEKDSPQFEQSGNKGNPSFDLDKLFTSKNEGQIPVIENGDIKNPNGNSSAGWWVFAVIMGIVILFIILATSGVFDGGGACPASAPIDCGGGCCPAGDGGRTDVCCPGNKCTSNGKCGSSTPVNPGGCPPLDCGERGLGGAVPKQCPCPPGCPYESVTSSGYKQCSSF</sequence>
<dbReference type="Proteomes" id="UP000179099">
    <property type="component" value="Unassembled WGS sequence"/>
</dbReference>
<feature type="compositionally biased region" description="Polar residues" evidence="1">
    <location>
        <begin position="128"/>
        <end position="137"/>
    </location>
</feature>
<evidence type="ECO:0000313" key="4">
    <source>
        <dbReference type="Proteomes" id="UP000179099"/>
    </source>
</evidence>
<proteinExistence type="predicted"/>
<gene>
    <name evidence="3" type="ORF">A2Y98_02160</name>
</gene>
<name>A0A1G2F931_9BACT</name>
<protein>
    <submittedName>
        <fullName evidence="3">Uncharacterized protein</fullName>
    </submittedName>
</protein>
<keyword evidence="2" id="KW-0812">Transmembrane</keyword>
<comment type="caution">
    <text evidence="3">The sequence shown here is derived from an EMBL/GenBank/DDBJ whole genome shotgun (WGS) entry which is preliminary data.</text>
</comment>
<keyword evidence="2" id="KW-1133">Transmembrane helix</keyword>
<keyword evidence="2" id="KW-0472">Membrane</keyword>
<organism evidence="3 4">
    <name type="scientific">Candidatus Portnoybacteria bacterium RBG_19FT_COMBO_36_7</name>
    <dbReference type="NCBI Taxonomy" id="1801992"/>
    <lineage>
        <taxon>Bacteria</taxon>
        <taxon>Candidatus Portnoyibacteriota</taxon>
    </lineage>
</organism>
<feature type="compositionally biased region" description="Basic and acidic residues" evidence="1">
    <location>
        <begin position="115"/>
        <end position="127"/>
    </location>
</feature>
<dbReference type="EMBL" id="MHMW01000006">
    <property type="protein sequence ID" value="OGZ34584.1"/>
    <property type="molecule type" value="Genomic_DNA"/>
</dbReference>
<reference evidence="3 4" key="1">
    <citation type="journal article" date="2016" name="Nat. Commun.">
        <title>Thousands of microbial genomes shed light on interconnected biogeochemical processes in an aquifer system.</title>
        <authorList>
            <person name="Anantharaman K."/>
            <person name="Brown C.T."/>
            <person name="Hug L.A."/>
            <person name="Sharon I."/>
            <person name="Castelle C.J."/>
            <person name="Probst A.J."/>
            <person name="Thomas B.C."/>
            <person name="Singh A."/>
            <person name="Wilkins M.J."/>
            <person name="Karaoz U."/>
            <person name="Brodie E.L."/>
            <person name="Williams K.H."/>
            <person name="Hubbard S.S."/>
            <person name="Banfield J.F."/>
        </authorList>
    </citation>
    <scope>NUCLEOTIDE SEQUENCE [LARGE SCALE GENOMIC DNA]</scope>
</reference>
<feature type="region of interest" description="Disordered" evidence="1">
    <location>
        <begin position="113"/>
        <end position="141"/>
    </location>
</feature>
<evidence type="ECO:0000256" key="1">
    <source>
        <dbReference type="SAM" id="MobiDB-lite"/>
    </source>
</evidence>
<accession>A0A1G2F931</accession>
<dbReference type="AlphaFoldDB" id="A0A1G2F931"/>
<feature type="transmembrane region" description="Helical" evidence="2">
    <location>
        <begin position="173"/>
        <end position="195"/>
    </location>
</feature>
<dbReference type="STRING" id="1801992.A2Y98_02160"/>
<evidence type="ECO:0000313" key="3">
    <source>
        <dbReference type="EMBL" id="OGZ34584.1"/>
    </source>
</evidence>